<keyword evidence="2 8" id="KW-0812">Transmembrane</keyword>
<keyword evidence="3" id="KW-0732">Signal</keyword>
<dbReference type="PANTHER" id="PTHR21016">
    <property type="entry name" value="BETA-AMYLOID BINDING PROTEIN-RELATED"/>
    <property type="match status" value="1"/>
</dbReference>
<protein>
    <submittedName>
        <fullName evidence="10">TM2 domain-containing protein</fullName>
    </submittedName>
</protein>
<keyword evidence="11" id="KW-1185">Reference proteome</keyword>
<dbReference type="GO" id="GO:0016020">
    <property type="term" value="C:membrane"/>
    <property type="evidence" value="ECO:0007669"/>
    <property type="project" value="UniProtKB-SubCell"/>
</dbReference>
<dbReference type="AlphaFoldDB" id="A0A4R5L2A6"/>
<dbReference type="PANTHER" id="PTHR21016:SF7">
    <property type="entry name" value="TM2 DOMAIN-CONTAINING PROTEIN 3"/>
    <property type="match status" value="1"/>
</dbReference>
<keyword evidence="5 8" id="KW-0472">Membrane</keyword>
<evidence type="ECO:0000256" key="3">
    <source>
        <dbReference type="ARBA" id="ARBA00022729"/>
    </source>
</evidence>
<comment type="subcellular location">
    <subcellularLocation>
        <location evidence="1">Membrane</location>
        <topology evidence="1">Multi-pass membrane protein</topology>
    </subcellularLocation>
</comment>
<dbReference type="InterPro" id="IPR050932">
    <property type="entry name" value="TM2D1-3-like"/>
</dbReference>
<proteinExistence type="predicted"/>
<dbReference type="OrthoDB" id="2004788at2"/>
<keyword evidence="4 8" id="KW-1133">Transmembrane helix</keyword>
<evidence type="ECO:0000256" key="1">
    <source>
        <dbReference type="ARBA" id="ARBA00004141"/>
    </source>
</evidence>
<keyword evidence="6" id="KW-0325">Glycoprotein</keyword>
<reference evidence="10 11" key="1">
    <citation type="submission" date="2019-03" db="EMBL/GenBank/DDBJ databases">
        <title>Whole genome sequence of Arthrobacter sp JH1-1.</title>
        <authorList>
            <person name="Trinh H.N."/>
        </authorList>
    </citation>
    <scope>NUCLEOTIDE SEQUENCE [LARGE SCALE GENOMIC DNA]</scope>
    <source>
        <strain evidence="10 11">JH1-1</strain>
    </source>
</reference>
<feature type="domain" description="TM2" evidence="9">
    <location>
        <begin position="27"/>
        <end position="75"/>
    </location>
</feature>
<evidence type="ECO:0000256" key="4">
    <source>
        <dbReference type="ARBA" id="ARBA00022989"/>
    </source>
</evidence>
<feature type="compositionally biased region" description="Low complexity" evidence="7">
    <location>
        <begin position="140"/>
        <end position="163"/>
    </location>
</feature>
<gene>
    <name evidence="10" type="ORF">E1809_01510</name>
</gene>
<feature type="transmembrane region" description="Helical" evidence="8">
    <location>
        <begin position="57"/>
        <end position="78"/>
    </location>
</feature>
<sequence>MSQASPYGPPTPGAAPTYPAPPLPTGQKSFLATWLLSLLVGGLGIDRFYLGKVGTGILKLVTFGGFGIWSLVDLIITLAGKQTDKKGQPLQGYGQHKLVALIVTAVLLVGGIIVSASSVAASVSAVKNATPISTAPASQAKGADTGPATTPPAQATQAAPTAPKVATQTFTGTGDDIKTANLAGAPAIVTFTCPACDGNTVLKTNGGDSLLVNTIGAYTGSHIVDTSNGSVTSEFTVQATGNWTLTIADITTIKPTSGVASGHGDQVVFLSGTSTKAAITNQGESNFVVNGYGGSFPELAVNTIGSYKGTVQLTAPGFVQVTSSGDWTITPQ</sequence>
<evidence type="ECO:0000256" key="2">
    <source>
        <dbReference type="ARBA" id="ARBA00022692"/>
    </source>
</evidence>
<feature type="region of interest" description="Disordered" evidence="7">
    <location>
        <begin position="135"/>
        <end position="163"/>
    </location>
</feature>
<feature type="transmembrane region" description="Helical" evidence="8">
    <location>
        <begin position="31"/>
        <end position="50"/>
    </location>
</feature>
<name>A0A4R5L2A6_9MICC</name>
<evidence type="ECO:0000256" key="6">
    <source>
        <dbReference type="ARBA" id="ARBA00023180"/>
    </source>
</evidence>
<dbReference type="Proteomes" id="UP000295511">
    <property type="component" value="Unassembled WGS sequence"/>
</dbReference>
<evidence type="ECO:0000313" key="11">
    <source>
        <dbReference type="Proteomes" id="UP000295511"/>
    </source>
</evidence>
<comment type="caution">
    <text evidence="10">The sequence shown here is derived from an EMBL/GenBank/DDBJ whole genome shotgun (WGS) entry which is preliminary data.</text>
</comment>
<feature type="transmembrane region" description="Helical" evidence="8">
    <location>
        <begin position="98"/>
        <end position="123"/>
    </location>
</feature>
<dbReference type="EMBL" id="SMRU01000001">
    <property type="protein sequence ID" value="TDG01843.1"/>
    <property type="molecule type" value="Genomic_DNA"/>
</dbReference>
<organism evidence="10 11">
    <name type="scientific">Arthrobacter terricola</name>
    <dbReference type="NCBI Taxonomy" id="2547396"/>
    <lineage>
        <taxon>Bacteria</taxon>
        <taxon>Bacillati</taxon>
        <taxon>Actinomycetota</taxon>
        <taxon>Actinomycetes</taxon>
        <taxon>Micrococcales</taxon>
        <taxon>Micrococcaceae</taxon>
        <taxon>Arthrobacter</taxon>
    </lineage>
</organism>
<evidence type="ECO:0000256" key="5">
    <source>
        <dbReference type="ARBA" id="ARBA00023136"/>
    </source>
</evidence>
<evidence type="ECO:0000313" key="10">
    <source>
        <dbReference type="EMBL" id="TDG01843.1"/>
    </source>
</evidence>
<evidence type="ECO:0000256" key="8">
    <source>
        <dbReference type="SAM" id="Phobius"/>
    </source>
</evidence>
<dbReference type="InterPro" id="IPR007829">
    <property type="entry name" value="TM2"/>
</dbReference>
<accession>A0A4R5L2A6</accession>
<evidence type="ECO:0000259" key="9">
    <source>
        <dbReference type="Pfam" id="PF05154"/>
    </source>
</evidence>
<dbReference type="Pfam" id="PF05154">
    <property type="entry name" value="TM2"/>
    <property type="match status" value="1"/>
</dbReference>
<evidence type="ECO:0000256" key="7">
    <source>
        <dbReference type="SAM" id="MobiDB-lite"/>
    </source>
</evidence>